<dbReference type="HOGENOM" id="CLU_047910_1_0_5"/>
<sequence length="267" mass="28334" precursor="true">MQFRLTAALPILLALIAPATASSTSWMESDGAAIRIVSSGLSDEKGALRGAVEIRLKPGWKTYWRAPGEAGVPPEIELAPTSDARSAELFFPAPERISDAYASWAGYKHPVSLPVIFDFPKAGTAGIIEGKIFLGVCETVCIPVELPFSFDAGTDPDNAGDAIAVAAAFAALPGPAREDFGVSEVLRERSHMEFHVKLPPDTQHPALFVAPPAQVQITMPKLQERQETSAIFTAKSLGDPALFKEPLTIEYTLVSGGKAVAGQIALP</sequence>
<gene>
    <name evidence="3" type="ordered locus">Meso_0752</name>
</gene>
<proteinExistence type="predicted"/>
<keyword evidence="1" id="KW-0732">Signal</keyword>
<evidence type="ECO:0000256" key="1">
    <source>
        <dbReference type="SAM" id="SignalP"/>
    </source>
</evidence>
<dbReference type="EMBL" id="CP000390">
    <property type="protein sequence ID" value="ABG62152.1"/>
    <property type="molecule type" value="Genomic_DNA"/>
</dbReference>
<dbReference type="KEGG" id="mes:Meso_0752"/>
<accession>Q11KC3</accession>
<organism evidence="3">
    <name type="scientific">Chelativorans sp. (strain BNC1)</name>
    <dbReference type="NCBI Taxonomy" id="266779"/>
    <lineage>
        <taxon>Bacteria</taxon>
        <taxon>Pseudomonadati</taxon>
        <taxon>Pseudomonadota</taxon>
        <taxon>Alphaproteobacteria</taxon>
        <taxon>Hyphomicrobiales</taxon>
        <taxon>Phyllobacteriaceae</taxon>
        <taxon>Chelativorans</taxon>
    </lineage>
</organism>
<name>Q11KC3_CHESB</name>
<dbReference type="Pfam" id="PF11412">
    <property type="entry name" value="DsbD_N"/>
    <property type="match status" value="1"/>
</dbReference>
<dbReference type="InterPro" id="IPR028250">
    <property type="entry name" value="DsbDN"/>
</dbReference>
<feature type="chain" id="PRO_5004180384" description="Thiol:disulfide interchange protein DsbD N-terminal domain-containing protein" evidence="1">
    <location>
        <begin position="22"/>
        <end position="267"/>
    </location>
</feature>
<feature type="domain" description="Thiol:disulfide interchange protein DsbD N-terminal" evidence="2">
    <location>
        <begin position="47"/>
        <end position="145"/>
    </location>
</feature>
<dbReference type="OrthoDB" id="9811036at2"/>
<evidence type="ECO:0000313" key="3">
    <source>
        <dbReference type="EMBL" id="ABG62152.1"/>
    </source>
</evidence>
<reference evidence="3" key="1">
    <citation type="submission" date="2006-06" db="EMBL/GenBank/DDBJ databases">
        <title>Complete sequence of chromosome of Chelativorans sp. BNC1.</title>
        <authorList>
            <consortium name="US DOE Joint Genome Institute"/>
            <person name="Copeland A."/>
            <person name="Lucas S."/>
            <person name="Lapidus A."/>
            <person name="Barry K."/>
            <person name="Detter J.C."/>
            <person name="Glavina del Rio T."/>
            <person name="Hammon N."/>
            <person name="Israni S."/>
            <person name="Dalin E."/>
            <person name="Tice H."/>
            <person name="Pitluck S."/>
            <person name="Chertkov O."/>
            <person name="Brettin T."/>
            <person name="Bruce D."/>
            <person name="Han C."/>
            <person name="Tapia R."/>
            <person name="Gilna P."/>
            <person name="Schmutz J."/>
            <person name="Larimer F."/>
            <person name="Land M."/>
            <person name="Hauser L."/>
            <person name="Kyrpides N."/>
            <person name="Mikhailova N."/>
            <person name="Richardson P."/>
        </authorList>
    </citation>
    <scope>NUCLEOTIDE SEQUENCE</scope>
    <source>
        <strain evidence="3">BNC1</strain>
    </source>
</reference>
<protein>
    <recommendedName>
        <fullName evidence="2">Thiol:disulfide interchange protein DsbD N-terminal domain-containing protein</fullName>
    </recommendedName>
</protein>
<feature type="signal peptide" evidence="1">
    <location>
        <begin position="1"/>
        <end position="21"/>
    </location>
</feature>
<evidence type="ECO:0000259" key="2">
    <source>
        <dbReference type="Pfam" id="PF11412"/>
    </source>
</evidence>
<dbReference type="STRING" id="266779.Meso_0752"/>
<dbReference type="AlphaFoldDB" id="Q11KC3"/>
<dbReference type="eggNOG" id="COG4233">
    <property type="taxonomic scope" value="Bacteria"/>
</dbReference>